<dbReference type="Proteomes" id="UP000266568">
    <property type="component" value="Unassembled WGS sequence"/>
</dbReference>
<dbReference type="AlphaFoldDB" id="A0A397PCW5"/>
<keyword evidence="2" id="KW-0226">DNA condensation</keyword>
<evidence type="ECO:0000313" key="6">
    <source>
        <dbReference type="Proteomes" id="UP000266568"/>
    </source>
</evidence>
<dbReference type="PROSITE" id="PS00045">
    <property type="entry name" value="HISTONE_LIKE"/>
    <property type="match status" value="1"/>
</dbReference>
<keyword evidence="3 5" id="KW-0238">DNA-binding</keyword>
<evidence type="ECO:0000256" key="3">
    <source>
        <dbReference type="ARBA" id="ARBA00023125"/>
    </source>
</evidence>
<evidence type="ECO:0000256" key="2">
    <source>
        <dbReference type="ARBA" id="ARBA00023067"/>
    </source>
</evidence>
<dbReference type="SUPFAM" id="SSF47729">
    <property type="entry name" value="IHF-like DNA-binding proteins"/>
    <property type="match status" value="1"/>
</dbReference>
<dbReference type="PANTHER" id="PTHR33175">
    <property type="entry name" value="DNA-BINDING PROTEIN HU"/>
    <property type="match status" value="1"/>
</dbReference>
<evidence type="ECO:0000313" key="5">
    <source>
        <dbReference type="EMBL" id="RIA46253.1"/>
    </source>
</evidence>
<evidence type="ECO:0000256" key="4">
    <source>
        <dbReference type="RuleBase" id="RU003939"/>
    </source>
</evidence>
<dbReference type="Gene3D" id="4.10.520.10">
    <property type="entry name" value="IHF-like DNA-binding proteins"/>
    <property type="match status" value="1"/>
</dbReference>
<organism evidence="5 6">
    <name type="scientific">Hephaestia caeni</name>
    <dbReference type="NCBI Taxonomy" id="645617"/>
    <lineage>
        <taxon>Bacteria</taxon>
        <taxon>Pseudomonadati</taxon>
        <taxon>Pseudomonadota</taxon>
        <taxon>Alphaproteobacteria</taxon>
        <taxon>Sphingomonadales</taxon>
        <taxon>Sphingomonadaceae</taxon>
        <taxon>Hephaestia</taxon>
    </lineage>
</organism>
<dbReference type="InterPro" id="IPR010992">
    <property type="entry name" value="IHF-like_DNA-bd_dom_sf"/>
</dbReference>
<name>A0A397PCW5_9SPHN</name>
<dbReference type="GO" id="GO:0030527">
    <property type="term" value="F:structural constituent of chromatin"/>
    <property type="evidence" value="ECO:0007669"/>
    <property type="project" value="InterPro"/>
</dbReference>
<protein>
    <submittedName>
        <fullName evidence="5">DNA-binding protein HU-beta</fullName>
    </submittedName>
</protein>
<dbReference type="EMBL" id="QXDC01000002">
    <property type="protein sequence ID" value="RIA46253.1"/>
    <property type="molecule type" value="Genomic_DNA"/>
</dbReference>
<dbReference type="GO" id="GO:0030261">
    <property type="term" value="P:chromosome condensation"/>
    <property type="evidence" value="ECO:0007669"/>
    <property type="project" value="UniProtKB-KW"/>
</dbReference>
<reference evidence="5 6" key="1">
    <citation type="submission" date="2018-08" db="EMBL/GenBank/DDBJ databases">
        <title>Genomic Encyclopedia of Type Strains, Phase IV (KMG-IV): sequencing the most valuable type-strain genomes for metagenomic binning, comparative biology and taxonomic classification.</title>
        <authorList>
            <person name="Goeker M."/>
        </authorList>
    </citation>
    <scope>NUCLEOTIDE SEQUENCE [LARGE SCALE GENOMIC DNA]</scope>
    <source>
        <strain evidence="5 6">DSM 25527</strain>
    </source>
</reference>
<evidence type="ECO:0000256" key="1">
    <source>
        <dbReference type="ARBA" id="ARBA00010529"/>
    </source>
</evidence>
<comment type="caution">
    <text evidence="5">The sequence shown here is derived from an EMBL/GenBank/DDBJ whole genome shotgun (WGS) entry which is preliminary data.</text>
</comment>
<dbReference type="CDD" id="cd13831">
    <property type="entry name" value="HU"/>
    <property type="match status" value="1"/>
</dbReference>
<dbReference type="PANTHER" id="PTHR33175:SF3">
    <property type="entry name" value="DNA-BINDING PROTEIN HU-BETA"/>
    <property type="match status" value="1"/>
</dbReference>
<dbReference type="Pfam" id="PF00216">
    <property type="entry name" value="Bac_DNA_binding"/>
    <property type="match status" value="1"/>
</dbReference>
<dbReference type="InterPro" id="IPR020816">
    <property type="entry name" value="Histone-like_DNA-bd_CS"/>
</dbReference>
<dbReference type="InterPro" id="IPR000119">
    <property type="entry name" value="Hist_DNA-bd"/>
</dbReference>
<accession>A0A397PCW5</accession>
<dbReference type="GO" id="GO:0003677">
    <property type="term" value="F:DNA binding"/>
    <property type="evidence" value="ECO:0007669"/>
    <property type="project" value="UniProtKB-KW"/>
</dbReference>
<dbReference type="RefSeq" id="WP_119034489.1">
    <property type="nucleotide sequence ID" value="NZ_QXDC01000002.1"/>
</dbReference>
<keyword evidence="6" id="KW-1185">Reference proteome</keyword>
<sequence>MNKKDLVAQVVQSTGLSREDASKAVDAVLESVTGALNRGEEVRLVGFGTFSVARRTARVGRNPRTGESIDVRPGRSVRFKAGKTLRLMAGPHGGGTDDDE</sequence>
<dbReference type="GO" id="GO:0005829">
    <property type="term" value="C:cytosol"/>
    <property type="evidence" value="ECO:0007669"/>
    <property type="project" value="TreeGrafter"/>
</dbReference>
<dbReference type="SMART" id="SM00411">
    <property type="entry name" value="BHL"/>
    <property type="match status" value="1"/>
</dbReference>
<comment type="similarity">
    <text evidence="1 4">Belongs to the bacterial histone-like protein family.</text>
</comment>
<dbReference type="PRINTS" id="PR01727">
    <property type="entry name" value="DNABINDINGHU"/>
</dbReference>
<dbReference type="OrthoDB" id="9799835at2"/>
<gene>
    <name evidence="5" type="ORF">DFR49_0786</name>
</gene>
<proteinExistence type="inferred from homology"/>